<dbReference type="EnsemblFungi" id="EJT79441">
    <property type="protein sequence ID" value="EJT79441"/>
    <property type="gene ID" value="GGTG_04525"/>
</dbReference>
<keyword evidence="9" id="KW-1185">Reference proteome</keyword>
<dbReference type="AlphaFoldDB" id="J3NTC6"/>
<accession>J3NTC6</accession>
<dbReference type="GO" id="GO:0005762">
    <property type="term" value="C:mitochondrial large ribosomal subunit"/>
    <property type="evidence" value="ECO:0007669"/>
    <property type="project" value="TreeGrafter"/>
</dbReference>
<keyword evidence="2 7" id="KW-0689">Ribosomal protein</keyword>
<dbReference type="EMBL" id="GL385396">
    <property type="protein sequence ID" value="EJT79441.1"/>
    <property type="molecule type" value="Genomic_DNA"/>
</dbReference>
<reference evidence="8" key="4">
    <citation type="journal article" date="2015" name="G3 (Bethesda)">
        <title>Genome sequences of three phytopathogenic species of the Magnaporthaceae family of fungi.</title>
        <authorList>
            <person name="Okagaki L.H."/>
            <person name="Nunes C.C."/>
            <person name="Sailsbery J."/>
            <person name="Clay B."/>
            <person name="Brown D."/>
            <person name="John T."/>
            <person name="Oh Y."/>
            <person name="Young N."/>
            <person name="Fitzgerald M."/>
            <person name="Haas B.J."/>
            <person name="Zeng Q."/>
            <person name="Young S."/>
            <person name="Adiconis X."/>
            <person name="Fan L."/>
            <person name="Levin J.Z."/>
            <person name="Mitchell T.K."/>
            <person name="Okubara P.A."/>
            <person name="Farman M.L."/>
            <person name="Kohn L.M."/>
            <person name="Birren B."/>
            <person name="Ma L.-J."/>
            <person name="Dean R.A."/>
        </authorList>
    </citation>
    <scope>NUCLEOTIDE SEQUENCE</scope>
    <source>
        <strain evidence="8">R3-111a-1</strain>
    </source>
</reference>
<comment type="function">
    <text evidence="5">Component of the mitochondrial ribosome (mitoribosome), a dedicated translation machinery responsible for the synthesis of mitochondrial genome-encoded proteins, including at least some of the essential transmembrane subunits of the mitochondrial respiratory chain. The mitoribosomes are attached to the mitochondrial inner membrane and translation products are cotranslationally integrated into the membrane.</text>
</comment>
<evidence type="ECO:0000256" key="4">
    <source>
        <dbReference type="ARBA" id="ARBA00035269"/>
    </source>
</evidence>
<dbReference type="PANTHER" id="PTHR13528:SF2">
    <property type="entry name" value="LARGE RIBOSOMAL SUBUNIT PROTEIN BL28M"/>
    <property type="match status" value="1"/>
</dbReference>
<evidence type="ECO:0000313" key="8">
    <source>
        <dbReference type="EnsemblFungi" id="EJT79441"/>
    </source>
</evidence>
<dbReference type="VEuPathDB" id="FungiDB:GGTG_04525"/>
<feature type="compositionally biased region" description="Basic and acidic residues" evidence="6">
    <location>
        <begin position="257"/>
        <end position="281"/>
    </location>
</feature>
<organism evidence="7">
    <name type="scientific">Gaeumannomyces tritici (strain R3-111a-1)</name>
    <name type="common">Wheat and barley take-all root rot fungus</name>
    <name type="synonym">Gaeumannomyces graminis var. tritici</name>
    <dbReference type="NCBI Taxonomy" id="644352"/>
    <lineage>
        <taxon>Eukaryota</taxon>
        <taxon>Fungi</taxon>
        <taxon>Dikarya</taxon>
        <taxon>Ascomycota</taxon>
        <taxon>Pezizomycotina</taxon>
        <taxon>Sordariomycetes</taxon>
        <taxon>Sordariomycetidae</taxon>
        <taxon>Magnaporthales</taxon>
        <taxon>Magnaporthaceae</taxon>
        <taxon>Gaeumannomyces</taxon>
    </lineage>
</organism>
<dbReference type="SUPFAM" id="SSF143800">
    <property type="entry name" value="L28p-like"/>
    <property type="match status" value="1"/>
</dbReference>
<dbReference type="OrthoDB" id="361870at2759"/>
<dbReference type="GO" id="GO:0003735">
    <property type="term" value="F:structural constituent of ribosome"/>
    <property type="evidence" value="ECO:0007669"/>
    <property type="project" value="InterPro"/>
</dbReference>
<comment type="similarity">
    <text evidence="1">Belongs to the bacterial ribosomal protein bL28 family.</text>
</comment>
<reference evidence="7" key="3">
    <citation type="submission" date="2010-09" db="EMBL/GenBank/DDBJ databases">
        <title>Annotation of Gaeumannomyces graminis var. tritici R3-111a-1.</title>
        <authorList>
            <consortium name="The Broad Institute Genome Sequencing Platform"/>
            <person name="Ma L.-J."/>
            <person name="Dead R."/>
            <person name="Young S.K."/>
            <person name="Zeng Q."/>
            <person name="Gargeya S."/>
            <person name="Fitzgerald M."/>
            <person name="Haas B."/>
            <person name="Abouelleil A."/>
            <person name="Alvarado L."/>
            <person name="Arachchi H.M."/>
            <person name="Berlin A."/>
            <person name="Brown A."/>
            <person name="Chapman S.B."/>
            <person name="Chen Z."/>
            <person name="Dunbar C."/>
            <person name="Freedman E."/>
            <person name="Gearin G."/>
            <person name="Gellesch M."/>
            <person name="Goldberg J."/>
            <person name="Griggs A."/>
            <person name="Gujja S."/>
            <person name="Heiman D."/>
            <person name="Howarth C."/>
            <person name="Larson L."/>
            <person name="Lui A."/>
            <person name="MacDonald P.J.P."/>
            <person name="Mehta T."/>
            <person name="Montmayeur A."/>
            <person name="Murphy C."/>
            <person name="Neiman D."/>
            <person name="Pearson M."/>
            <person name="Priest M."/>
            <person name="Roberts A."/>
            <person name="Saif S."/>
            <person name="Shea T."/>
            <person name="Shenoy N."/>
            <person name="Sisk P."/>
            <person name="Stolte C."/>
            <person name="Sykes S."/>
            <person name="Yandava C."/>
            <person name="Wortman J."/>
            <person name="Nusbaum C."/>
            <person name="Birren B."/>
        </authorList>
    </citation>
    <scope>NUCLEOTIDE SEQUENCE</scope>
    <source>
        <strain evidence="7">R3-111a-1</strain>
    </source>
</reference>
<dbReference type="Proteomes" id="UP000006039">
    <property type="component" value="Unassembled WGS sequence"/>
</dbReference>
<gene>
    <name evidence="8" type="primary">20344983</name>
    <name evidence="7" type="ORF">GGTG_04525</name>
</gene>
<dbReference type="Pfam" id="PF00830">
    <property type="entry name" value="Ribosomal_L28"/>
    <property type="match status" value="1"/>
</dbReference>
<feature type="region of interest" description="Disordered" evidence="6">
    <location>
        <begin position="65"/>
        <end position="85"/>
    </location>
</feature>
<evidence type="ECO:0000256" key="5">
    <source>
        <dbReference type="ARBA" id="ARBA00037226"/>
    </source>
</evidence>
<keyword evidence="3" id="KW-0687">Ribonucleoprotein</keyword>
<dbReference type="HOGENOM" id="CLU_064548_0_0_1"/>
<reference evidence="8" key="5">
    <citation type="submission" date="2018-04" db="UniProtKB">
        <authorList>
            <consortium name="EnsemblFungi"/>
        </authorList>
    </citation>
    <scope>IDENTIFICATION</scope>
    <source>
        <strain evidence="8">R3-111a-1</strain>
    </source>
</reference>
<dbReference type="PANTHER" id="PTHR13528">
    <property type="entry name" value="39S RIBOSOMAL PROTEIN L28, MITOCHONDRIAL"/>
    <property type="match status" value="1"/>
</dbReference>
<evidence type="ECO:0000313" key="9">
    <source>
        <dbReference type="Proteomes" id="UP000006039"/>
    </source>
</evidence>
<evidence type="ECO:0000256" key="6">
    <source>
        <dbReference type="SAM" id="MobiDB-lite"/>
    </source>
</evidence>
<reference evidence="7" key="2">
    <citation type="submission" date="2010-07" db="EMBL/GenBank/DDBJ databases">
        <authorList>
            <consortium name="The Broad Institute Genome Sequencing Platform"/>
            <consortium name="Broad Institute Genome Sequencing Center for Infectious Disease"/>
            <person name="Ma L.-J."/>
            <person name="Dead R."/>
            <person name="Young S."/>
            <person name="Zeng Q."/>
            <person name="Koehrsen M."/>
            <person name="Alvarado L."/>
            <person name="Berlin A."/>
            <person name="Chapman S.B."/>
            <person name="Chen Z."/>
            <person name="Freedman E."/>
            <person name="Gellesch M."/>
            <person name="Goldberg J."/>
            <person name="Griggs A."/>
            <person name="Gujja S."/>
            <person name="Heilman E.R."/>
            <person name="Heiman D."/>
            <person name="Hepburn T."/>
            <person name="Howarth C."/>
            <person name="Jen D."/>
            <person name="Larson L."/>
            <person name="Mehta T."/>
            <person name="Neiman D."/>
            <person name="Pearson M."/>
            <person name="Roberts A."/>
            <person name="Saif S."/>
            <person name="Shea T."/>
            <person name="Shenoy N."/>
            <person name="Sisk P."/>
            <person name="Stolte C."/>
            <person name="Sykes S."/>
            <person name="Walk T."/>
            <person name="White J."/>
            <person name="Yandava C."/>
            <person name="Haas B."/>
            <person name="Nusbaum C."/>
            <person name="Birren B."/>
        </authorList>
    </citation>
    <scope>NUCLEOTIDE SEQUENCE</scope>
    <source>
        <strain evidence="7">R3-111a-1</strain>
    </source>
</reference>
<protein>
    <recommendedName>
        <fullName evidence="4">Large ribosomal subunit protein bL28m</fullName>
    </recommendedName>
</protein>
<dbReference type="InterPro" id="IPR034704">
    <property type="entry name" value="Ribosomal_bL28/bL31-like_sf"/>
</dbReference>
<proteinExistence type="inferred from homology"/>
<reference evidence="9" key="1">
    <citation type="submission" date="2010-07" db="EMBL/GenBank/DDBJ databases">
        <title>The genome sequence of Gaeumannomyces graminis var. tritici strain R3-111a-1.</title>
        <authorList>
            <consortium name="The Broad Institute Genome Sequencing Platform"/>
            <person name="Ma L.-J."/>
            <person name="Dead R."/>
            <person name="Young S."/>
            <person name="Zeng Q."/>
            <person name="Koehrsen M."/>
            <person name="Alvarado L."/>
            <person name="Berlin A."/>
            <person name="Chapman S.B."/>
            <person name="Chen Z."/>
            <person name="Freedman E."/>
            <person name="Gellesch M."/>
            <person name="Goldberg J."/>
            <person name="Griggs A."/>
            <person name="Gujja S."/>
            <person name="Heilman E.R."/>
            <person name="Heiman D."/>
            <person name="Hepburn T."/>
            <person name="Howarth C."/>
            <person name="Jen D."/>
            <person name="Larson L."/>
            <person name="Mehta T."/>
            <person name="Neiman D."/>
            <person name="Pearson M."/>
            <person name="Roberts A."/>
            <person name="Saif S."/>
            <person name="Shea T."/>
            <person name="Shenoy N."/>
            <person name="Sisk P."/>
            <person name="Stolte C."/>
            <person name="Sykes S."/>
            <person name="Walk T."/>
            <person name="White J."/>
            <person name="Yandava C."/>
            <person name="Haas B."/>
            <person name="Nusbaum C."/>
            <person name="Birren B."/>
        </authorList>
    </citation>
    <scope>NUCLEOTIDE SEQUENCE [LARGE SCALE GENOMIC DNA]</scope>
    <source>
        <strain evidence="9">R3-111a-1</strain>
    </source>
</reference>
<dbReference type="FunFam" id="2.30.170.40:FF:000003">
    <property type="entry name" value="54S ribosomal protein L24"/>
    <property type="match status" value="1"/>
</dbReference>
<dbReference type="InterPro" id="IPR026569">
    <property type="entry name" value="Ribosomal_bL28"/>
</dbReference>
<evidence type="ECO:0000256" key="2">
    <source>
        <dbReference type="ARBA" id="ARBA00022980"/>
    </source>
</evidence>
<dbReference type="GeneID" id="20344983"/>
<dbReference type="RefSeq" id="XP_009220586.1">
    <property type="nucleotide sequence ID" value="XM_009222322.1"/>
</dbReference>
<evidence type="ECO:0000256" key="3">
    <source>
        <dbReference type="ARBA" id="ARBA00023274"/>
    </source>
</evidence>
<dbReference type="STRING" id="644352.J3NTC6"/>
<evidence type="ECO:0000256" key="1">
    <source>
        <dbReference type="ARBA" id="ARBA00008760"/>
    </source>
</evidence>
<name>J3NTC6_GAET3</name>
<dbReference type="eggNOG" id="KOG3278">
    <property type="taxonomic scope" value="Eukaryota"/>
</dbReference>
<dbReference type="Gene3D" id="2.30.170.40">
    <property type="entry name" value="Ribosomal protein L28/L24"/>
    <property type="match status" value="1"/>
</dbReference>
<dbReference type="InterPro" id="IPR037147">
    <property type="entry name" value="Ribosomal_bL28_sf"/>
</dbReference>
<feature type="region of interest" description="Disordered" evidence="6">
    <location>
        <begin position="241"/>
        <end position="281"/>
    </location>
</feature>
<evidence type="ECO:0000313" key="7">
    <source>
        <dbReference type="EMBL" id="EJT79441.1"/>
    </source>
</evidence>
<sequence>MLSSRPLARGLGLLTARPSTTAPCAIAARQASITLLAAAPAAAAAAQPTPRRTFSSTAAAAYKQKPVRDSDIPIPSPTAQHPEIPAYPYGERRIYKQSNTGLYGSAAIAFGHNVSKKHAVKTPRKWRPNVQSRRLWSEALGMMVRTKITTRVLRTLDKVGGLDEYLLGSKAQRIKDLGPWGWRLRWRLMQTPAVRERFAAQRIALGLPPAGLAAEAGATAALQAQPEGLRALMEETQAMLDSDKEFDLGGPEADGVSEDRLADPGFMWEKEKPRRGDTEKP</sequence>